<dbReference type="Proteomes" id="UP000784294">
    <property type="component" value="Unassembled WGS sequence"/>
</dbReference>
<dbReference type="AlphaFoldDB" id="A0A3S5ACA0"/>
<keyword evidence="1" id="KW-0472">Membrane</keyword>
<dbReference type="EMBL" id="CAAALY010245373">
    <property type="protein sequence ID" value="VEL33215.1"/>
    <property type="molecule type" value="Genomic_DNA"/>
</dbReference>
<evidence type="ECO:0000256" key="1">
    <source>
        <dbReference type="SAM" id="Phobius"/>
    </source>
</evidence>
<accession>A0A3S5ACA0</accession>
<feature type="transmembrane region" description="Helical" evidence="1">
    <location>
        <begin position="81"/>
        <end position="101"/>
    </location>
</feature>
<protein>
    <submittedName>
        <fullName evidence="2">Uncharacterized protein</fullName>
    </submittedName>
</protein>
<reference evidence="2" key="1">
    <citation type="submission" date="2018-11" db="EMBL/GenBank/DDBJ databases">
        <authorList>
            <consortium name="Pathogen Informatics"/>
        </authorList>
    </citation>
    <scope>NUCLEOTIDE SEQUENCE</scope>
</reference>
<evidence type="ECO:0000313" key="2">
    <source>
        <dbReference type="EMBL" id="VEL33215.1"/>
    </source>
</evidence>
<name>A0A3S5ACA0_9PLAT</name>
<proteinExistence type="predicted"/>
<keyword evidence="1" id="KW-0812">Transmembrane</keyword>
<evidence type="ECO:0000313" key="3">
    <source>
        <dbReference type="Proteomes" id="UP000784294"/>
    </source>
</evidence>
<sequence length="106" mass="11915">MCGLSWLSSGEIPFNQSALFSHDDADIVGEQASGGAEYVDSWDEKEEPPNVVLPRGFDEAIRKGEQLIKLPSLADVYCVSGWMYMCFTQVFLLIAWIYKIIAYARD</sequence>
<comment type="caution">
    <text evidence="2">The sequence shown here is derived from an EMBL/GenBank/DDBJ whole genome shotgun (WGS) entry which is preliminary data.</text>
</comment>
<gene>
    <name evidence="2" type="ORF">PXEA_LOCUS26655</name>
</gene>
<keyword evidence="1" id="KW-1133">Transmembrane helix</keyword>
<organism evidence="2 3">
    <name type="scientific">Protopolystoma xenopodis</name>
    <dbReference type="NCBI Taxonomy" id="117903"/>
    <lineage>
        <taxon>Eukaryota</taxon>
        <taxon>Metazoa</taxon>
        <taxon>Spiralia</taxon>
        <taxon>Lophotrochozoa</taxon>
        <taxon>Platyhelminthes</taxon>
        <taxon>Monogenea</taxon>
        <taxon>Polyopisthocotylea</taxon>
        <taxon>Polystomatidea</taxon>
        <taxon>Polystomatidae</taxon>
        <taxon>Protopolystoma</taxon>
    </lineage>
</organism>
<keyword evidence="3" id="KW-1185">Reference proteome</keyword>